<name>A0A397VVE2_9GLOM</name>
<dbReference type="OrthoDB" id="2362024at2759"/>
<accession>A0A397VVE2</accession>
<sequence length="102" mass="11443">MSKFQVFSIILFVMLFSSFLTNAVKNDLKKRSLAQGQRCTNEVDDTLCDTQICRIKGEDTYKCQVSDERDVGDVCVIDEACKSNSICDDEYGTCLAIPTPKQ</sequence>
<dbReference type="Proteomes" id="UP000266673">
    <property type="component" value="Unassembled WGS sequence"/>
</dbReference>
<evidence type="ECO:0000313" key="2">
    <source>
        <dbReference type="EMBL" id="RIB25741.1"/>
    </source>
</evidence>
<gene>
    <name evidence="2" type="ORF">C2G38_2066789</name>
</gene>
<keyword evidence="3" id="KW-1185">Reference proteome</keyword>
<keyword evidence="1" id="KW-0732">Signal</keyword>
<comment type="caution">
    <text evidence="2">The sequence shown here is derived from an EMBL/GenBank/DDBJ whole genome shotgun (WGS) entry which is preliminary data.</text>
</comment>
<proteinExistence type="predicted"/>
<dbReference type="AlphaFoldDB" id="A0A397VVE2"/>
<dbReference type="EMBL" id="QKWP01000164">
    <property type="protein sequence ID" value="RIB25741.1"/>
    <property type="molecule type" value="Genomic_DNA"/>
</dbReference>
<reference evidence="2 3" key="1">
    <citation type="submission" date="2018-06" db="EMBL/GenBank/DDBJ databases">
        <title>Comparative genomics reveals the genomic features of Rhizophagus irregularis, R. cerebriforme, R. diaphanum and Gigaspora rosea, and their symbiotic lifestyle signature.</title>
        <authorList>
            <person name="Morin E."/>
            <person name="San Clemente H."/>
            <person name="Chen E.C.H."/>
            <person name="De La Providencia I."/>
            <person name="Hainaut M."/>
            <person name="Kuo A."/>
            <person name="Kohler A."/>
            <person name="Murat C."/>
            <person name="Tang N."/>
            <person name="Roy S."/>
            <person name="Loubradou J."/>
            <person name="Henrissat B."/>
            <person name="Grigoriev I.V."/>
            <person name="Corradi N."/>
            <person name="Roux C."/>
            <person name="Martin F.M."/>
        </authorList>
    </citation>
    <scope>NUCLEOTIDE SEQUENCE [LARGE SCALE GENOMIC DNA]</scope>
    <source>
        <strain evidence="2 3">DAOM 194757</strain>
    </source>
</reference>
<protein>
    <recommendedName>
        <fullName evidence="4">Dickkopf N-terminal cysteine-rich domain-containing protein</fullName>
    </recommendedName>
</protein>
<feature type="signal peptide" evidence="1">
    <location>
        <begin position="1"/>
        <end position="23"/>
    </location>
</feature>
<evidence type="ECO:0000256" key="1">
    <source>
        <dbReference type="SAM" id="SignalP"/>
    </source>
</evidence>
<evidence type="ECO:0000313" key="3">
    <source>
        <dbReference type="Proteomes" id="UP000266673"/>
    </source>
</evidence>
<feature type="chain" id="PRO_5017353343" description="Dickkopf N-terminal cysteine-rich domain-containing protein" evidence="1">
    <location>
        <begin position="24"/>
        <end position="102"/>
    </location>
</feature>
<evidence type="ECO:0008006" key="4">
    <source>
        <dbReference type="Google" id="ProtNLM"/>
    </source>
</evidence>
<organism evidence="2 3">
    <name type="scientific">Gigaspora rosea</name>
    <dbReference type="NCBI Taxonomy" id="44941"/>
    <lineage>
        <taxon>Eukaryota</taxon>
        <taxon>Fungi</taxon>
        <taxon>Fungi incertae sedis</taxon>
        <taxon>Mucoromycota</taxon>
        <taxon>Glomeromycotina</taxon>
        <taxon>Glomeromycetes</taxon>
        <taxon>Diversisporales</taxon>
        <taxon>Gigasporaceae</taxon>
        <taxon>Gigaspora</taxon>
    </lineage>
</organism>